<protein>
    <submittedName>
        <fullName evidence="1">Uncharacterized protein</fullName>
    </submittedName>
</protein>
<dbReference type="AlphaFoldDB" id="A0A6N2KU57"/>
<sequence>MVARQFKAKTKCFDLFGCCNFNIDCGHSRTNFQTKGFINETQKGEYPLHVTKGHSGHQHVWLDMKFGLRIVASTIFTETSYIGATLRSAASISTNVDLGISIGVTLKVLFADWMIIIMERNKRHRDGRGRRRRIERPRELKLEREIRKRGIFSIKPFSTRQRVKLGCVKEEYSQGIFSIKPFSTRQRVKLGCVPSPTWQQTKHKI</sequence>
<name>A0A6N2KU57_SALVM</name>
<accession>A0A6N2KU57</accession>
<dbReference type="EMBL" id="CAADRP010000724">
    <property type="protein sequence ID" value="VFU31529.1"/>
    <property type="molecule type" value="Genomic_DNA"/>
</dbReference>
<organism evidence="1">
    <name type="scientific">Salix viminalis</name>
    <name type="common">Common osier</name>
    <name type="synonym">Basket willow</name>
    <dbReference type="NCBI Taxonomy" id="40686"/>
    <lineage>
        <taxon>Eukaryota</taxon>
        <taxon>Viridiplantae</taxon>
        <taxon>Streptophyta</taxon>
        <taxon>Embryophyta</taxon>
        <taxon>Tracheophyta</taxon>
        <taxon>Spermatophyta</taxon>
        <taxon>Magnoliopsida</taxon>
        <taxon>eudicotyledons</taxon>
        <taxon>Gunneridae</taxon>
        <taxon>Pentapetalae</taxon>
        <taxon>rosids</taxon>
        <taxon>fabids</taxon>
        <taxon>Malpighiales</taxon>
        <taxon>Salicaceae</taxon>
        <taxon>Saliceae</taxon>
        <taxon>Salix</taxon>
    </lineage>
</organism>
<reference evidence="1" key="1">
    <citation type="submission" date="2019-03" db="EMBL/GenBank/DDBJ databases">
        <authorList>
            <person name="Mank J."/>
            <person name="Almeida P."/>
        </authorList>
    </citation>
    <scope>NUCLEOTIDE SEQUENCE</scope>
    <source>
        <strain evidence="1">78183</strain>
    </source>
</reference>
<evidence type="ECO:0000313" key="1">
    <source>
        <dbReference type="EMBL" id="VFU31529.1"/>
    </source>
</evidence>
<proteinExistence type="predicted"/>
<gene>
    <name evidence="1" type="ORF">SVIM_LOCUS133043</name>
</gene>